<sequence>MSLITTPFHNLGITLGAPYRLGHPENDQPPRRIYPNFSTDYMKGSDMLVIFTHCYYHKMRKDEITTELGRSLFATVHGIRYIEWTVHIKKLKREFSVELVRQTDTNIKGEYRVQFSAQSRNARKIETFSAQWHELKHRVEFVPNYAETLAELYQSDEFNDGQLKIEIRLAFALQDFIYIVPDIDLDPLISIETQYVDDERLQSSLFIRQITKTMFNIICTDGILSYDRYCLYITCRYFHEYMDCYPTQNAIKIQFHSTIIQQVMSFAFNGMCRVRYYGGSLNSSDFLNFQQFLACLNLLKPLMYRELLQMYDDEHCRMFQKLCDSVQPPCEANTLQFLRIAIRWGFPKLEACTIARIVGVFPDTYCLHLNANEQPYIVQEMIQARLNYEMCMDHEDWADFISGQKISPLEQIELLKSKCKQVYKWIGQGLMSTIPEPGPPPPALPEQNLFEISPILQTLFTHDAMEELD</sequence>
<proteinExistence type="predicted"/>
<evidence type="ECO:0000313" key="2">
    <source>
        <dbReference type="WBParaSite" id="sdigi.contig239.g6543.t1"/>
    </source>
</evidence>
<dbReference type="WBParaSite" id="sdigi.contig239.g6543.t1">
    <property type="protein sequence ID" value="sdigi.contig239.g6543.t1"/>
    <property type="gene ID" value="sdigi.contig239.g6543"/>
</dbReference>
<keyword evidence="1" id="KW-1185">Reference proteome</keyword>
<name>A0A915PLV4_9BILA</name>
<protein>
    <submittedName>
        <fullName evidence="2">BTB domain-containing protein</fullName>
    </submittedName>
</protein>
<accession>A0A915PLV4</accession>
<dbReference type="Proteomes" id="UP000887581">
    <property type="component" value="Unplaced"/>
</dbReference>
<organism evidence="1 2">
    <name type="scientific">Setaria digitata</name>
    <dbReference type="NCBI Taxonomy" id="48799"/>
    <lineage>
        <taxon>Eukaryota</taxon>
        <taxon>Metazoa</taxon>
        <taxon>Ecdysozoa</taxon>
        <taxon>Nematoda</taxon>
        <taxon>Chromadorea</taxon>
        <taxon>Rhabditida</taxon>
        <taxon>Spirurina</taxon>
        <taxon>Spiruromorpha</taxon>
        <taxon>Filarioidea</taxon>
        <taxon>Setariidae</taxon>
        <taxon>Setaria</taxon>
    </lineage>
</organism>
<reference evidence="2" key="1">
    <citation type="submission" date="2022-11" db="UniProtKB">
        <authorList>
            <consortium name="WormBaseParasite"/>
        </authorList>
    </citation>
    <scope>IDENTIFICATION</scope>
</reference>
<dbReference type="AlphaFoldDB" id="A0A915PLV4"/>
<evidence type="ECO:0000313" key="1">
    <source>
        <dbReference type="Proteomes" id="UP000887581"/>
    </source>
</evidence>